<comment type="cofactor">
    <cofactor evidence="2">
        <name>[2Fe-2S] cluster</name>
        <dbReference type="ChEBI" id="CHEBI:190135"/>
    </cofactor>
</comment>
<comment type="caution">
    <text evidence="4">The sequence shown here is derived from an EMBL/GenBank/DDBJ whole genome shotgun (WGS) entry which is preliminary data.</text>
</comment>
<dbReference type="SUPFAM" id="SSF46785">
    <property type="entry name" value="Winged helix' DNA-binding domain"/>
    <property type="match status" value="1"/>
</dbReference>
<evidence type="ECO:0000313" key="4">
    <source>
        <dbReference type="EMBL" id="MBD3110079.1"/>
    </source>
</evidence>
<dbReference type="EMBL" id="JACXSI010000055">
    <property type="protein sequence ID" value="MBD3110079.1"/>
    <property type="molecule type" value="Genomic_DNA"/>
</dbReference>
<protein>
    <recommendedName>
        <fullName evidence="3">HTH-type transcriptional regulator NsrR</fullName>
    </recommendedName>
</protein>
<dbReference type="InterPro" id="IPR036388">
    <property type="entry name" value="WH-like_DNA-bd_sf"/>
</dbReference>
<dbReference type="GO" id="GO:0005829">
    <property type="term" value="C:cytosol"/>
    <property type="evidence" value="ECO:0007669"/>
    <property type="project" value="TreeGrafter"/>
</dbReference>
<dbReference type="RefSeq" id="WP_190999611.1">
    <property type="nucleotide sequence ID" value="NZ_JACXSI010000055.1"/>
</dbReference>
<gene>
    <name evidence="4" type="ORF">IEO70_17230</name>
</gene>
<dbReference type="GO" id="GO:0003677">
    <property type="term" value="F:DNA binding"/>
    <property type="evidence" value="ECO:0007669"/>
    <property type="project" value="UniProtKB-KW"/>
</dbReference>
<reference evidence="4" key="1">
    <citation type="submission" date="2020-09" db="EMBL/GenBank/DDBJ databases">
        <title>Bacillus faecalis sp. nov., a moderately halophilic bacterium isolated from cow faeces.</title>
        <authorList>
            <person name="Jiang L."/>
            <person name="Lee J."/>
        </authorList>
    </citation>
    <scope>NUCLEOTIDE SEQUENCE</scope>
    <source>
        <strain evidence="4">AGMB 02131</strain>
    </source>
</reference>
<proteinExistence type="predicted"/>
<evidence type="ECO:0000256" key="3">
    <source>
        <dbReference type="ARBA" id="ARBA00040173"/>
    </source>
</evidence>
<dbReference type="AlphaFoldDB" id="A0A927HCI8"/>
<dbReference type="InterPro" id="IPR030489">
    <property type="entry name" value="TR_Rrf2-type_CS"/>
</dbReference>
<dbReference type="PROSITE" id="PS51197">
    <property type="entry name" value="HTH_RRF2_2"/>
    <property type="match status" value="1"/>
</dbReference>
<evidence type="ECO:0000313" key="5">
    <source>
        <dbReference type="Proteomes" id="UP000602076"/>
    </source>
</evidence>
<dbReference type="InterPro" id="IPR000944">
    <property type="entry name" value="Tscrpt_reg_Rrf2"/>
</dbReference>
<accession>A0A927HCI8</accession>
<dbReference type="InterPro" id="IPR036390">
    <property type="entry name" value="WH_DNA-bd_sf"/>
</dbReference>
<dbReference type="Proteomes" id="UP000602076">
    <property type="component" value="Unassembled WGS sequence"/>
</dbReference>
<dbReference type="PANTHER" id="PTHR33221">
    <property type="entry name" value="WINGED HELIX-TURN-HELIX TRANSCRIPTIONAL REGULATOR, RRF2 FAMILY"/>
    <property type="match status" value="1"/>
</dbReference>
<dbReference type="PANTHER" id="PTHR33221:SF4">
    <property type="entry name" value="HTH-TYPE TRANSCRIPTIONAL REPRESSOR NSRR"/>
    <property type="match status" value="1"/>
</dbReference>
<dbReference type="NCBIfam" id="TIGR00738">
    <property type="entry name" value="rrf2_super"/>
    <property type="match status" value="1"/>
</dbReference>
<dbReference type="Pfam" id="PF02082">
    <property type="entry name" value="Rrf2"/>
    <property type="match status" value="1"/>
</dbReference>
<name>A0A927HCI8_9BACI</name>
<dbReference type="PROSITE" id="PS01332">
    <property type="entry name" value="HTH_RRF2_1"/>
    <property type="match status" value="1"/>
</dbReference>
<keyword evidence="5" id="KW-1185">Reference proteome</keyword>
<dbReference type="Gene3D" id="1.10.10.10">
    <property type="entry name" value="Winged helix-like DNA-binding domain superfamily/Winged helix DNA-binding domain"/>
    <property type="match status" value="1"/>
</dbReference>
<dbReference type="GO" id="GO:0003700">
    <property type="term" value="F:DNA-binding transcription factor activity"/>
    <property type="evidence" value="ECO:0007669"/>
    <property type="project" value="TreeGrafter"/>
</dbReference>
<evidence type="ECO:0000256" key="1">
    <source>
        <dbReference type="ARBA" id="ARBA00023125"/>
    </source>
</evidence>
<sequence>MRLTSFTDYSIRVLLYVNVHNDRLVNIQEIADAYGISKNHLTKIIYQLGKLGYLETVRGRNGGIRLAMEPSEINIGQLVRKTEEDFNIVECFGGDHSGCPITSICTLKGVLNQALFAFLKVLDSYTLEDISKNKIKLKELFG</sequence>
<evidence type="ECO:0000256" key="2">
    <source>
        <dbReference type="ARBA" id="ARBA00034078"/>
    </source>
</evidence>
<keyword evidence="1" id="KW-0238">DNA-binding</keyword>
<organism evidence="4 5">
    <name type="scientific">Peribacillus faecalis</name>
    <dbReference type="NCBI Taxonomy" id="2772559"/>
    <lineage>
        <taxon>Bacteria</taxon>
        <taxon>Bacillati</taxon>
        <taxon>Bacillota</taxon>
        <taxon>Bacilli</taxon>
        <taxon>Bacillales</taxon>
        <taxon>Bacillaceae</taxon>
        <taxon>Peribacillus</taxon>
    </lineage>
</organism>